<organism evidence="6 7">
    <name type="scientific">Powellomyces hirtus</name>
    <dbReference type="NCBI Taxonomy" id="109895"/>
    <lineage>
        <taxon>Eukaryota</taxon>
        <taxon>Fungi</taxon>
        <taxon>Fungi incertae sedis</taxon>
        <taxon>Chytridiomycota</taxon>
        <taxon>Chytridiomycota incertae sedis</taxon>
        <taxon>Chytridiomycetes</taxon>
        <taxon>Spizellomycetales</taxon>
        <taxon>Powellomycetaceae</taxon>
        <taxon>Powellomyces</taxon>
    </lineage>
</organism>
<dbReference type="InterPro" id="IPR008278">
    <property type="entry name" value="4-PPantetheinyl_Trfase_dom"/>
</dbReference>
<dbReference type="GO" id="GO:0008897">
    <property type="term" value="F:holo-[acyl-carrier-protein] synthase activity"/>
    <property type="evidence" value="ECO:0007669"/>
    <property type="project" value="UniProtKB-EC"/>
</dbReference>
<dbReference type="PANTHER" id="PTHR12215:SF10">
    <property type="entry name" value="L-AMINOADIPATE-SEMIALDEHYDE DEHYDROGENASE-PHOSPHOPANTETHEINYL TRANSFERASE"/>
    <property type="match status" value="1"/>
</dbReference>
<accession>A0A507DXI3</accession>
<dbReference type="Pfam" id="PF01648">
    <property type="entry name" value="ACPS"/>
    <property type="match status" value="1"/>
</dbReference>
<keyword evidence="2" id="KW-0808">Transferase</keyword>
<evidence type="ECO:0000313" key="6">
    <source>
        <dbReference type="EMBL" id="TPX56171.1"/>
    </source>
</evidence>
<comment type="caution">
    <text evidence="6">The sequence shown here is derived from an EMBL/GenBank/DDBJ whole genome shotgun (WGS) entry which is preliminary data.</text>
</comment>
<dbReference type="InterPro" id="IPR055066">
    <property type="entry name" value="AASDHPPT_N"/>
</dbReference>
<dbReference type="GO" id="GO:0005829">
    <property type="term" value="C:cytosol"/>
    <property type="evidence" value="ECO:0007669"/>
    <property type="project" value="TreeGrafter"/>
</dbReference>
<name>A0A507DXI3_9FUNG</name>
<dbReference type="AlphaFoldDB" id="A0A507DXI3"/>
<dbReference type="GO" id="GO:0019878">
    <property type="term" value="P:lysine biosynthetic process via aminoadipic acid"/>
    <property type="evidence" value="ECO:0007669"/>
    <property type="project" value="TreeGrafter"/>
</dbReference>
<dbReference type="EC" id="2.7.8.7" evidence="1"/>
<reference evidence="6 7" key="1">
    <citation type="journal article" date="2019" name="Sci. Rep.">
        <title>Comparative genomics of chytrid fungi reveal insights into the obligate biotrophic and pathogenic lifestyle of Synchytrium endobioticum.</title>
        <authorList>
            <person name="van de Vossenberg B.T.L.H."/>
            <person name="Warris S."/>
            <person name="Nguyen H.D.T."/>
            <person name="van Gent-Pelzer M.P.E."/>
            <person name="Joly D.L."/>
            <person name="van de Geest H.C."/>
            <person name="Bonants P.J.M."/>
            <person name="Smith D.S."/>
            <person name="Levesque C.A."/>
            <person name="van der Lee T.A.J."/>
        </authorList>
    </citation>
    <scope>NUCLEOTIDE SEQUENCE [LARGE SCALE GENOMIC DNA]</scope>
    <source>
        <strain evidence="6 7">CBS 809.83</strain>
    </source>
</reference>
<proteinExistence type="predicted"/>
<evidence type="ECO:0000259" key="4">
    <source>
        <dbReference type="Pfam" id="PF01648"/>
    </source>
</evidence>
<protein>
    <recommendedName>
        <fullName evidence="1">holo-[acyl-carrier-protein] synthase</fullName>
        <ecNumber evidence="1">2.7.8.7</ecNumber>
    </recommendedName>
</protein>
<evidence type="ECO:0000259" key="5">
    <source>
        <dbReference type="Pfam" id="PF22624"/>
    </source>
</evidence>
<sequence>MSFSAKYLSDDLTCWSFHVPSWSPSDELKIRLVRLLPPAEQEKILRYRFPIDQCRSLLGQLLAHTSVLDLLATRDHSPNPSLASQWSDIEIARDERGKPFLMSPQIPFLQFNVSHHGDWVVVAAGCAKHLGVDVSSVDNPSDDSVDEYLTVFDEVFTQLEWAYIRGAQPTSLNSLTESYPTPPNSNSKLHSEQSASHTVPEGWEISDLQPRIGSDQQKLHRFAQLWALKESYVKAIGVGLALDLRRIEFQFSDFQSLMNDPRPDRLPHSICVAVDSVIRPEFEFSLTYLDPRHPVACCRERNSQQISETLSLPGRDSEAHDDIAEKRSKCAFTRMAWTELYSRIVAATGRIAPGHSN</sequence>
<dbReference type="STRING" id="109895.A0A507DXI3"/>
<feature type="domain" description="4'-phosphopantetheinyl transferase N-terminal" evidence="5">
    <location>
        <begin position="21"/>
        <end position="125"/>
    </location>
</feature>
<dbReference type="Pfam" id="PF22624">
    <property type="entry name" value="AASDHPPT_N"/>
    <property type="match status" value="1"/>
</dbReference>
<evidence type="ECO:0000256" key="3">
    <source>
        <dbReference type="SAM" id="MobiDB-lite"/>
    </source>
</evidence>
<dbReference type="Gene3D" id="3.90.470.20">
    <property type="entry name" value="4'-phosphopantetheinyl transferase domain"/>
    <property type="match status" value="2"/>
</dbReference>
<evidence type="ECO:0000313" key="7">
    <source>
        <dbReference type="Proteomes" id="UP000318582"/>
    </source>
</evidence>
<evidence type="ECO:0000256" key="1">
    <source>
        <dbReference type="ARBA" id="ARBA00013172"/>
    </source>
</evidence>
<dbReference type="Proteomes" id="UP000318582">
    <property type="component" value="Unassembled WGS sequence"/>
</dbReference>
<dbReference type="PANTHER" id="PTHR12215">
    <property type="entry name" value="PHOSPHOPANTETHEINE TRANSFERASE"/>
    <property type="match status" value="1"/>
</dbReference>
<feature type="region of interest" description="Disordered" evidence="3">
    <location>
        <begin position="172"/>
        <end position="196"/>
    </location>
</feature>
<evidence type="ECO:0000256" key="2">
    <source>
        <dbReference type="ARBA" id="ARBA00022679"/>
    </source>
</evidence>
<dbReference type="EMBL" id="QEAQ01000083">
    <property type="protein sequence ID" value="TPX56171.1"/>
    <property type="molecule type" value="Genomic_DNA"/>
</dbReference>
<dbReference type="SUPFAM" id="SSF56214">
    <property type="entry name" value="4'-phosphopantetheinyl transferase"/>
    <property type="match status" value="2"/>
</dbReference>
<dbReference type="InterPro" id="IPR050559">
    <property type="entry name" value="P-Pant_transferase_sf"/>
</dbReference>
<dbReference type="InterPro" id="IPR037143">
    <property type="entry name" value="4-PPantetheinyl_Trfase_dom_sf"/>
</dbReference>
<feature type="domain" description="4'-phosphopantetheinyl transferase" evidence="4">
    <location>
        <begin position="214"/>
        <end position="264"/>
    </location>
</feature>
<gene>
    <name evidence="6" type="ORF">PhCBS80983_g04739</name>
</gene>
<keyword evidence="7" id="KW-1185">Reference proteome</keyword>
<dbReference type="GO" id="GO:0000287">
    <property type="term" value="F:magnesium ion binding"/>
    <property type="evidence" value="ECO:0007669"/>
    <property type="project" value="InterPro"/>
</dbReference>